<dbReference type="EMBL" id="UINC01001705">
    <property type="protein sequence ID" value="SUZ86936.1"/>
    <property type="molecule type" value="Genomic_DNA"/>
</dbReference>
<dbReference type="InterPro" id="IPR023180">
    <property type="entry name" value="THP_succinylTrfase_dom1"/>
</dbReference>
<evidence type="ECO:0000256" key="1">
    <source>
        <dbReference type="ARBA" id="ARBA00007274"/>
    </source>
</evidence>
<dbReference type="InterPro" id="IPR037133">
    <property type="entry name" value="THP_succinylTrfase_N_sf"/>
</dbReference>
<organism evidence="3">
    <name type="scientific">marine metagenome</name>
    <dbReference type="NCBI Taxonomy" id="408172"/>
    <lineage>
        <taxon>unclassified sequences</taxon>
        <taxon>metagenomes</taxon>
        <taxon>ecological metagenomes</taxon>
    </lineage>
</organism>
<comment type="similarity">
    <text evidence="1">Belongs to the transferase hexapeptide repeat family.</text>
</comment>
<evidence type="ECO:0000313" key="3">
    <source>
        <dbReference type="EMBL" id="SUZ86936.1"/>
    </source>
</evidence>
<accession>A0A381R5A5</accession>
<gene>
    <name evidence="3" type="ORF">METZ01_LOCUS39790</name>
</gene>
<dbReference type="PANTHER" id="PTHR43300">
    <property type="entry name" value="ACETYLTRANSFERASE"/>
    <property type="match status" value="1"/>
</dbReference>
<dbReference type="SUPFAM" id="SSF51161">
    <property type="entry name" value="Trimeric LpxA-like enzymes"/>
    <property type="match status" value="1"/>
</dbReference>
<dbReference type="PANTHER" id="PTHR43300:SF10">
    <property type="entry name" value="2,3,4,5-TETRAHYDROPYRIDINE-2,6-DICARBOXYLATE N-ACETYLTRANSFERASE"/>
    <property type="match status" value="1"/>
</dbReference>
<reference evidence="3" key="1">
    <citation type="submission" date="2018-05" db="EMBL/GenBank/DDBJ databases">
        <authorList>
            <person name="Lanie J.A."/>
            <person name="Ng W.-L."/>
            <person name="Kazmierczak K.M."/>
            <person name="Andrzejewski T.M."/>
            <person name="Davidsen T.M."/>
            <person name="Wayne K.J."/>
            <person name="Tettelin H."/>
            <person name="Glass J.I."/>
            <person name="Rusch D."/>
            <person name="Podicherti R."/>
            <person name="Tsui H.-C.T."/>
            <person name="Winkler M.E."/>
        </authorList>
    </citation>
    <scope>NUCLEOTIDE SEQUENCE</scope>
</reference>
<evidence type="ECO:0000259" key="2">
    <source>
        <dbReference type="Pfam" id="PF14805"/>
    </source>
</evidence>
<dbReference type="InterPro" id="IPR050179">
    <property type="entry name" value="Trans_hexapeptide_repeat"/>
</dbReference>
<dbReference type="Pfam" id="PF14805">
    <property type="entry name" value="THDPS_N_2"/>
    <property type="match status" value="1"/>
</dbReference>
<dbReference type="Gene3D" id="2.160.10.10">
    <property type="entry name" value="Hexapeptide repeat proteins"/>
    <property type="match status" value="1"/>
</dbReference>
<name>A0A381R5A5_9ZZZZ</name>
<sequence length="247" mass="26086">MDALTRGVVRSARRVGDEWQAVEWVKTGILLAFRIGRVREFPAAPAPFFDKDTLPLRETRGVEENIRLVPGGTSVRSGAFLAKDVIIMPPAFVNVGAYVGQGTMIDSHALVGSCAQVGQRVHLSAGAQLGGVLEPVGLRPVIVEDDVLIGGNVGVFEGTLVGKRAVLAPGVQLTASTTVYDLVREETYRAAPGKPLTIPDGSVVVPGTREASGPFAGQHGIHLYAPIIVKYRDASTDAATALEEALR</sequence>
<proteinExistence type="inferred from homology"/>
<dbReference type="NCBIfam" id="NF008808">
    <property type="entry name" value="PRK11830.1"/>
    <property type="match status" value="1"/>
</dbReference>
<dbReference type="InterPro" id="IPR001451">
    <property type="entry name" value="Hexapep"/>
</dbReference>
<dbReference type="InterPro" id="IPR011004">
    <property type="entry name" value="Trimer_LpxA-like_sf"/>
</dbReference>
<dbReference type="Gene3D" id="1.10.166.10">
    <property type="entry name" value="Tetrahydrodipicolinate-N-succinyltransferase, N-terminal domain"/>
    <property type="match status" value="1"/>
</dbReference>
<feature type="domain" description="Tetrahydrodipicolinate-N-succinyltransferase chain A" evidence="2">
    <location>
        <begin position="2"/>
        <end position="35"/>
    </location>
</feature>
<dbReference type="AlphaFoldDB" id="A0A381R5A5"/>
<dbReference type="CDD" id="cd03350">
    <property type="entry name" value="LbH_THP_succinylT"/>
    <property type="match status" value="1"/>
</dbReference>
<protein>
    <recommendedName>
        <fullName evidence="2">Tetrahydrodipicolinate-N-succinyltransferase chain A domain-containing protein</fullName>
    </recommendedName>
</protein>
<dbReference type="Pfam" id="PF14602">
    <property type="entry name" value="Hexapep_2"/>
    <property type="match status" value="1"/>
</dbReference>